<evidence type="ECO:0000313" key="5">
    <source>
        <dbReference type="Proteomes" id="UP000326287"/>
    </source>
</evidence>
<dbReference type="PANTHER" id="PTHR10584:SF166">
    <property type="entry name" value="RIBOKINASE"/>
    <property type="match status" value="1"/>
</dbReference>
<organism evidence="4 5">
    <name type="scientific">Halioglobus maricola</name>
    <dbReference type="NCBI Taxonomy" id="2601894"/>
    <lineage>
        <taxon>Bacteria</taxon>
        <taxon>Pseudomonadati</taxon>
        <taxon>Pseudomonadota</taxon>
        <taxon>Gammaproteobacteria</taxon>
        <taxon>Cellvibrionales</taxon>
        <taxon>Halieaceae</taxon>
        <taxon>Halioglobus</taxon>
    </lineage>
</organism>
<keyword evidence="1" id="KW-0808">Transferase</keyword>
<name>A0A5P9NIV3_9GAMM</name>
<dbReference type="RefSeq" id="WP_152661563.1">
    <property type="nucleotide sequence ID" value="NZ_CP036422.1"/>
</dbReference>
<accession>A0A5P9NIV3</accession>
<evidence type="ECO:0000256" key="1">
    <source>
        <dbReference type="ARBA" id="ARBA00022679"/>
    </source>
</evidence>
<evidence type="ECO:0000259" key="3">
    <source>
        <dbReference type="Pfam" id="PF00294"/>
    </source>
</evidence>
<reference evidence="4 5" key="1">
    <citation type="submission" date="2019-02" db="EMBL/GenBank/DDBJ databases">
        <authorList>
            <person name="Li S.-H."/>
        </authorList>
    </citation>
    <scope>NUCLEOTIDE SEQUENCE [LARGE SCALE GENOMIC DNA]</scope>
    <source>
        <strain evidence="4 5">IMCC14385</strain>
    </source>
</reference>
<dbReference type="GO" id="GO:0005829">
    <property type="term" value="C:cytosol"/>
    <property type="evidence" value="ECO:0007669"/>
    <property type="project" value="TreeGrafter"/>
</dbReference>
<protein>
    <recommendedName>
        <fullName evidence="3">Carbohydrate kinase PfkB domain-containing protein</fullName>
    </recommendedName>
</protein>
<keyword evidence="2" id="KW-0418">Kinase</keyword>
<feature type="domain" description="Carbohydrate kinase PfkB" evidence="3">
    <location>
        <begin position="4"/>
        <end position="294"/>
    </location>
</feature>
<evidence type="ECO:0000313" key="4">
    <source>
        <dbReference type="EMBL" id="QFU75456.1"/>
    </source>
</evidence>
<sequence>MAKSFVSVGATILDIVGYPINSIPQGESTEVIQNIHLCAAGTAAAPAVTAARLGMQSSLIGAIAEDEAGFLIRHKLQQEGVDASLLQVRDDLPTATTILPINSDGGRPNWHQPGAFLLMDISAEARARIVNADHVHWGGIGLLFNYDGPAGAEILAEAKANGATITGDLISPGPQTPDAVRALIPHMDYFMPSIDEALEISGASTVEAAAEFFMQQGAFGCLIKCGSDGAYLTNKDGLVAKIPVMANVNVVDTSGCGDSYCAGFQVGLANGMAAEDAALFAAATAAQVASAVGSDGAVGNFEDTIAIMQAGAMPVEAQA</sequence>
<dbReference type="PANTHER" id="PTHR10584">
    <property type="entry name" value="SUGAR KINASE"/>
    <property type="match status" value="1"/>
</dbReference>
<dbReference type="SUPFAM" id="SSF53613">
    <property type="entry name" value="Ribokinase-like"/>
    <property type="match status" value="1"/>
</dbReference>
<proteinExistence type="predicted"/>
<gene>
    <name evidence="4" type="ORF">EY643_07185</name>
</gene>
<dbReference type="GO" id="GO:0016301">
    <property type="term" value="F:kinase activity"/>
    <property type="evidence" value="ECO:0007669"/>
    <property type="project" value="UniProtKB-KW"/>
</dbReference>
<dbReference type="EMBL" id="CP036422">
    <property type="protein sequence ID" value="QFU75456.1"/>
    <property type="molecule type" value="Genomic_DNA"/>
</dbReference>
<dbReference type="InterPro" id="IPR011611">
    <property type="entry name" value="PfkB_dom"/>
</dbReference>
<keyword evidence="5" id="KW-1185">Reference proteome</keyword>
<dbReference type="Gene3D" id="3.40.1190.20">
    <property type="match status" value="1"/>
</dbReference>
<dbReference type="Pfam" id="PF00294">
    <property type="entry name" value="PfkB"/>
    <property type="match status" value="1"/>
</dbReference>
<evidence type="ECO:0000256" key="2">
    <source>
        <dbReference type="ARBA" id="ARBA00022777"/>
    </source>
</evidence>
<dbReference type="OrthoDB" id="9792663at2"/>
<dbReference type="AlphaFoldDB" id="A0A5P9NIV3"/>
<dbReference type="InterPro" id="IPR029056">
    <property type="entry name" value="Ribokinase-like"/>
</dbReference>
<dbReference type="Proteomes" id="UP000326287">
    <property type="component" value="Chromosome"/>
</dbReference>
<dbReference type="KEGG" id="halc:EY643_07185"/>